<evidence type="ECO:0000256" key="1">
    <source>
        <dbReference type="SAM" id="Coils"/>
    </source>
</evidence>
<evidence type="ECO:0000313" key="3">
    <source>
        <dbReference type="EMBL" id="KAL0263850.1"/>
    </source>
</evidence>
<dbReference type="EMBL" id="JARGDH010000093">
    <property type="protein sequence ID" value="KAL0263850.1"/>
    <property type="molecule type" value="Genomic_DNA"/>
</dbReference>
<evidence type="ECO:0000256" key="2">
    <source>
        <dbReference type="SAM" id="MobiDB-lite"/>
    </source>
</evidence>
<feature type="coiled-coil region" evidence="1">
    <location>
        <begin position="447"/>
        <end position="474"/>
    </location>
</feature>
<accession>A0AAW2H6C2</accession>
<feature type="region of interest" description="Disordered" evidence="2">
    <location>
        <begin position="768"/>
        <end position="802"/>
    </location>
</feature>
<feature type="compositionally biased region" description="Basic and acidic residues" evidence="2">
    <location>
        <begin position="777"/>
        <end position="791"/>
    </location>
</feature>
<dbReference type="AlphaFoldDB" id="A0AAW2H6C2"/>
<organism evidence="3">
    <name type="scientific">Menopon gallinae</name>
    <name type="common">poultry shaft louse</name>
    <dbReference type="NCBI Taxonomy" id="328185"/>
    <lineage>
        <taxon>Eukaryota</taxon>
        <taxon>Metazoa</taxon>
        <taxon>Ecdysozoa</taxon>
        <taxon>Arthropoda</taxon>
        <taxon>Hexapoda</taxon>
        <taxon>Insecta</taxon>
        <taxon>Pterygota</taxon>
        <taxon>Neoptera</taxon>
        <taxon>Paraneoptera</taxon>
        <taxon>Psocodea</taxon>
        <taxon>Troctomorpha</taxon>
        <taxon>Phthiraptera</taxon>
        <taxon>Amblycera</taxon>
        <taxon>Menoponidae</taxon>
        <taxon>Menopon</taxon>
    </lineage>
</organism>
<comment type="caution">
    <text evidence="3">The sequence shown here is derived from an EMBL/GenBank/DDBJ whole genome shotgun (WGS) entry which is preliminary data.</text>
</comment>
<reference evidence="3" key="1">
    <citation type="journal article" date="2024" name="Gigascience">
        <title>Chromosome-level genome of the poultry shaft louse Menopon gallinae provides insight into the host-switching and adaptive evolution of parasitic lice.</title>
        <authorList>
            <person name="Xu Y."/>
            <person name="Ma L."/>
            <person name="Liu S."/>
            <person name="Liang Y."/>
            <person name="Liu Q."/>
            <person name="He Z."/>
            <person name="Tian L."/>
            <person name="Duan Y."/>
            <person name="Cai W."/>
            <person name="Li H."/>
            <person name="Song F."/>
        </authorList>
    </citation>
    <scope>NUCLEOTIDE SEQUENCE</scope>
    <source>
        <strain evidence="3">Cailab_2023a</strain>
    </source>
</reference>
<gene>
    <name evidence="3" type="ORF">PYX00_011151</name>
</gene>
<feature type="compositionally biased region" description="Low complexity" evidence="2">
    <location>
        <begin position="792"/>
        <end position="802"/>
    </location>
</feature>
<dbReference type="InterPro" id="IPR027417">
    <property type="entry name" value="P-loop_NTPase"/>
</dbReference>
<protein>
    <submittedName>
        <fullName evidence="3">Uncharacterized protein</fullName>
    </submittedName>
</protein>
<keyword evidence="1" id="KW-0175">Coiled coil</keyword>
<proteinExistence type="predicted"/>
<sequence>MNFLREVLEEVKEAMSGVFEEKVNPITTPLPINILGYRLYKEQEKWIEFCFKEESKKIKLLLGARGYGKTEVITIYGTIKYIVENQANNPKVIILTRQQDRVKGIIRAIKAGLIEAGVAIKSTSNLIRLEGNNSKEANVIGLTINSRGIRGNHVDIVIMDDPVIALDEKSEIERQTVKSVYTECLNITKKIIVLGQPVHKEDLYATLKSIKEVDKHYSFYNCNAIEELNKDIELLRKTSTEKDIQRNFFNNLISNDIYPFSNIKVEEFNLDMNNEAAIDPAFKGEDSIGIAIGRKSEESNDNGGALRYIKSLESNISFKGYKETINKEIRIRSRLGRVKEGLVLHSKSDIKEVIDWNEDAKHDDSIDALASLVNFLDGNKDRVKAGNASSQIKSKIKDIAKRKADSLIYLEKDDEINVVQMNLSWFKINENEAQKVVVETEATKNNVDNVNKDTEALLQRIATLEQQVKEKNTKEDILTKSIREEESIKEKQAKQEALNNTYLDILSNFKLLFKEESEKHLQLLKNITNTEDRCNALAKQIIRKAYGDTSNINEELDSFKASVTNSDSAFYAKYMGAMKKMKEDRSSFNEQLFNPSAKEISAKDMKRMLEEAIDYRTKSKVENYILRKALAGSIANSKDIHCGDESVQVSELAKLKPGYACMLNDKGEVVVSDGTNFYGVRAEEIVPIRIGNTENSVSIGVRRKGIVNVVFTGSKEVAEKVKRGSYLKVEKDGSFTLASENSEAIGIAYSRVEDNIVALEFNADFIRIPSKPNEPNEPPKGDEGKSSETLKKNNTSNSNIKN</sequence>
<dbReference type="Gene3D" id="3.40.50.300">
    <property type="entry name" value="P-loop containing nucleotide triphosphate hydrolases"/>
    <property type="match status" value="1"/>
</dbReference>
<name>A0AAW2H6C2_9NEOP</name>